<comment type="similarity">
    <text evidence="2">Belongs to the EIN3 family.</text>
</comment>
<evidence type="ECO:0000256" key="1">
    <source>
        <dbReference type="ARBA" id="ARBA00004123"/>
    </source>
</evidence>
<keyword evidence="3" id="KW-0936">Ethylene signaling pathway</keyword>
<feature type="compositionally biased region" description="Polar residues" evidence="6">
    <location>
        <begin position="57"/>
        <end position="71"/>
    </location>
</feature>
<dbReference type="GO" id="GO:0005634">
    <property type="term" value="C:nucleus"/>
    <property type="evidence" value="ECO:0007669"/>
    <property type="project" value="UniProtKB-SubCell"/>
</dbReference>
<dbReference type="Pfam" id="PF04873">
    <property type="entry name" value="EIN3_DNA-bd"/>
    <property type="match status" value="1"/>
</dbReference>
<feature type="region of interest" description="Disordered" evidence="6">
    <location>
        <begin position="333"/>
        <end position="352"/>
    </location>
</feature>
<organism evidence="8">
    <name type="scientific">Araucaria cunninghamii</name>
    <name type="common">Hoop pine</name>
    <name type="synonym">Moreton Bay pine</name>
    <dbReference type="NCBI Taxonomy" id="56994"/>
    <lineage>
        <taxon>Eukaryota</taxon>
        <taxon>Viridiplantae</taxon>
        <taxon>Streptophyta</taxon>
        <taxon>Embryophyta</taxon>
        <taxon>Tracheophyta</taxon>
        <taxon>Spermatophyta</taxon>
        <taxon>Pinopsida</taxon>
        <taxon>Pinidae</taxon>
        <taxon>Conifers II</taxon>
        <taxon>Araucariales</taxon>
        <taxon>Araucariaceae</taxon>
        <taxon>Araucaria</taxon>
    </lineage>
</organism>
<dbReference type="PANTHER" id="PTHR33305">
    <property type="entry name" value="ETHYLENE INSENSITIVE 3-LIKE 2 PROTEIN"/>
    <property type="match status" value="1"/>
</dbReference>
<dbReference type="GO" id="GO:0003700">
    <property type="term" value="F:DNA-binding transcription factor activity"/>
    <property type="evidence" value="ECO:0007669"/>
    <property type="project" value="InterPro"/>
</dbReference>
<dbReference type="AlphaFoldDB" id="A0A0D6QUV0"/>
<accession>A0A0D6QUV0</accession>
<feature type="compositionally biased region" description="Polar residues" evidence="6">
    <location>
        <begin position="152"/>
        <end position="163"/>
    </location>
</feature>
<evidence type="ECO:0000313" key="8">
    <source>
        <dbReference type="EMBL" id="JAG95367.1"/>
    </source>
</evidence>
<dbReference type="GO" id="GO:0043565">
    <property type="term" value="F:sequence-specific DNA binding"/>
    <property type="evidence" value="ECO:0007669"/>
    <property type="project" value="UniProtKB-ARBA"/>
</dbReference>
<evidence type="ECO:0000256" key="3">
    <source>
        <dbReference type="ARBA" id="ARBA00022745"/>
    </source>
</evidence>
<protein>
    <recommendedName>
        <fullName evidence="7">Ethylene insensitive 3-like DNA-binding domain-containing protein</fullName>
    </recommendedName>
</protein>
<dbReference type="EMBL" id="GCKF01040766">
    <property type="protein sequence ID" value="JAG95368.1"/>
    <property type="molecule type" value="Transcribed_RNA"/>
</dbReference>
<dbReference type="Gene3D" id="1.10.3180.10">
    <property type="entry name" value="DNA-binding domain of EIN3-like"/>
    <property type="match status" value="2"/>
</dbReference>
<dbReference type="EMBL" id="GCKF01040767">
    <property type="protein sequence ID" value="JAG95367.1"/>
    <property type="molecule type" value="Transcribed_RNA"/>
</dbReference>
<evidence type="ECO:0000256" key="4">
    <source>
        <dbReference type="ARBA" id="ARBA00023125"/>
    </source>
</evidence>
<sequence length="647" mass="71713">MGTDNGTVENSDVDVCYFGEGMAEDDVSDEEIEIDELEKRMWKDRIKCRRLKEQQKIEQNSGKPKQKQSLEQARRKKMARAQDGILKYMLKMMEVCKAQGFVYGIIPEKGKPVSGASDNLRAWWKEKVKFDKNGPAAIAKYEAENGSRDTQENNLNASSTSHSLQELQDTTLGSLLSSLMQHCDPPQRKFPLEKGSPPPWWPTGDEDWWHYLGLQKGKGPPPYKKPHDLKKIWKVGVLTAVIKHMSPDVAKIRKLVRQSKNLQDKMTAKESATWLAVLNQEEAQTQRTNEGHDASDNSNGSKGDNRAGGGTATSSASEYDVESPDELQSLDSARDDVQNGEEEANPCDHNLNLREGQVASERESINNKAADNSSTVILNGEMALLSKRKRSHGKSSNHEQRSFLCPHEGCQHQHQRNGFSDINQRNSHINNCPYKYQAQGTMGVNATMNQVELYTGSSGHLLEQNSSREGSIRAIMTGNDVGSQFSSEFSSTQTDSRLIYGEGGPAELFTSFPNDGVQSECQTMMGRLREAEGRAHTKQQAQLRTSGNRAGQETVEIQDVASAVFEPSLVVDNSSNELCGDIANWHRDGFNADTGKLVGNHFEPPSDGLVVDYGFSSPFSFGIDGAISLDADLDFSFDEDLIQYFGA</sequence>
<proteinExistence type="inferred from homology"/>
<feature type="region of interest" description="Disordered" evidence="6">
    <location>
        <begin position="53"/>
        <end position="76"/>
    </location>
</feature>
<dbReference type="FunFam" id="1.10.3180.10:FF:000002">
    <property type="entry name" value="Ethylene insensitive 3-like 1"/>
    <property type="match status" value="1"/>
</dbReference>
<dbReference type="InterPro" id="IPR006957">
    <property type="entry name" value="EIN3"/>
</dbReference>
<evidence type="ECO:0000259" key="7">
    <source>
        <dbReference type="Pfam" id="PF04873"/>
    </source>
</evidence>
<feature type="region of interest" description="Disordered" evidence="6">
    <location>
        <begin position="283"/>
        <end position="326"/>
    </location>
</feature>
<dbReference type="InterPro" id="IPR023278">
    <property type="entry name" value="Ethylene_insens-like_DNA-bd"/>
</dbReference>
<comment type="subcellular location">
    <subcellularLocation>
        <location evidence="1">Nucleus</location>
    </subcellularLocation>
</comment>
<dbReference type="FunFam" id="1.10.3180.10:FF:000001">
    <property type="entry name" value="Ethylene insensitive 3-like 1"/>
    <property type="match status" value="1"/>
</dbReference>
<evidence type="ECO:0000256" key="6">
    <source>
        <dbReference type="SAM" id="MobiDB-lite"/>
    </source>
</evidence>
<keyword evidence="5" id="KW-0539">Nucleus</keyword>
<keyword evidence="4" id="KW-0238">DNA-binding</keyword>
<reference evidence="8" key="1">
    <citation type="submission" date="2015-03" db="EMBL/GenBank/DDBJ databases">
        <title>A transcriptome of Araucaria cunninghamii, an australian fine timber species.</title>
        <authorList>
            <person name="Jing Yi C.J.Y."/>
            <person name="Yin San L.Y.S."/>
            <person name="Abdul Karim S.S."/>
            <person name="Wan Azmi N.N."/>
            <person name="Hercus R.R."/>
            <person name="Croft L.L."/>
        </authorList>
    </citation>
    <scope>NUCLEOTIDE SEQUENCE</scope>
    <source>
        <strain evidence="8">MI0301</strain>
        <tissue evidence="8">Leaf</tissue>
    </source>
</reference>
<feature type="region of interest" description="Disordered" evidence="6">
    <location>
        <begin position="143"/>
        <end position="163"/>
    </location>
</feature>
<evidence type="ECO:0000256" key="5">
    <source>
        <dbReference type="ARBA" id="ARBA00023242"/>
    </source>
</evidence>
<dbReference type="PANTHER" id="PTHR33305:SF30">
    <property type="entry name" value="ETHYLENE INSENSITIVE 3-LIKE 3 PROTEIN"/>
    <property type="match status" value="1"/>
</dbReference>
<dbReference type="InterPro" id="IPR047091">
    <property type="entry name" value="EIN3-like_DNA-bd"/>
</dbReference>
<feature type="domain" description="Ethylene insensitive 3-like DNA-binding" evidence="7">
    <location>
        <begin position="35"/>
        <end position="282"/>
    </location>
</feature>
<dbReference type="GO" id="GO:0009873">
    <property type="term" value="P:ethylene-activated signaling pathway"/>
    <property type="evidence" value="ECO:0007669"/>
    <property type="project" value="UniProtKB-KW"/>
</dbReference>
<evidence type="ECO:0000256" key="2">
    <source>
        <dbReference type="ARBA" id="ARBA00009416"/>
    </source>
</evidence>
<name>A0A0D6QUV0_ARACU</name>
<dbReference type="SUPFAM" id="SSF116768">
    <property type="entry name" value="DNA-binding domain of EIN3-like"/>
    <property type="match status" value="1"/>
</dbReference>